<feature type="region of interest" description="Disordered" evidence="1">
    <location>
        <begin position="51"/>
        <end position="93"/>
    </location>
</feature>
<proteinExistence type="predicted"/>
<feature type="compositionally biased region" description="Basic residues" evidence="1">
    <location>
        <begin position="1"/>
        <end position="11"/>
    </location>
</feature>
<evidence type="ECO:0000313" key="2">
    <source>
        <dbReference type="EMBL" id="RNB78189.1"/>
    </source>
</evidence>
<dbReference type="Pfam" id="PF13025">
    <property type="entry name" value="DUF3886"/>
    <property type="match status" value="1"/>
</dbReference>
<feature type="compositionally biased region" description="Basic and acidic residues" evidence="1">
    <location>
        <begin position="51"/>
        <end position="76"/>
    </location>
</feature>
<dbReference type="AlphaFoldDB" id="A0A3M8CRL3"/>
<sequence>MAKKQKRHPQQRPHNQQAELTDAKNNGLNVKEILNADALGKLKQLEKEIKEQNERQAREAAEQKRREQEERERNKSFGELLAEYDKKGGGKYS</sequence>
<evidence type="ECO:0000313" key="3">
    <source>
        <dbReference type="Proteomes" id="UP000281915"/>
    </source>
</evidence>
<accession>A0A3M8CRL3</accession>
<protein>
    <submittedName>
        <fullName evidence="2">DUF3886 domain-containing protein</fullName>
    </submittedName>
</protein>
<comment type="caution">
    <text evidence="2">The sequence shown here is derived from an EMBL/GenBank/DDBJ whole genome shotgun (WGS) entry which is preliminary data.</text>
</comment>
<evidence type="ECO:0000256" key="1">
    <source>
        <dbReference type="SAM" id="MobiDB-lite"/>
    </source>
</evidence>
<organism evidence="2 3">
    <name type="scientific">Brevibacillus panacihumi</name>
    <dbReference type="NCBI Taxonomy" id="497735"/>
    <lineage>
        <taxon>Bacteria</taxon>
        <taxon>Bacillati</taxon>
        <taxon>Bacillota</taxon>
        <taxon>Bacilli</taxon>
        <taxon>Bacillales</taxon>
        <taxon>Paenibacillaceae</taxon>
        <taxon>Brevibacillus</taxon>
    </lineage>
</organism>
<feature type="compositionally biased region" description="Polar residues" evidence="1">
    <location>
        <begin position="12"/>
        <end position="26"/>
    </location>
</feature>
<name>A0A3M8CRL3_9BACL</name>
<gene>
    <name evidence="2" type="ORF">EDM58_11810</name>
</gene>
<dbReference type="InterPro" id="IPR024980">
    <property type="entry name" value="DUF3886"/>
</dbReference>
<feature type="region of interest" description="Disordered" evidence="1">
    <location>
        <begin position="1"/>
        <end position="26"/>
    </location>
</feature>
<reference evidence="2 3" key="1">
    <citation type="submission" date="2018-10" db="EMBL/GenBank/DDBJ databases">
        <title>Phylogenomics of Brevibacillus.</title>
        <authorList>
            <person name="Dunlap C."/>
        </authorList>
    </citation>
    <scope>NUCLEOTIDE SEQUENCE [LARGE SCALE GENOMIC DNA]</scope>
    <source>
        <strain evidence="2 3">JCM 15085</strain>
    </source>
</reference>
<dbReference type="RefSeq" id="WP_122913527.1">
    <property type="nucleotide sequence ID" value="NZ_RHHT01000026.1"/>
</dbReference>
<feature type="compositionally biased region" description="Basic and acidic residues" evidence="1">
    <location>
        <begin position="83"/>
        <end position="93"/>
    </location>
</feature>
<dbReference type="EMBL" id="RHHT01000026">
    <property type="protein sequence ID" value="RNB78189.1"/>
    <property type="molecule type" value="Genomic_DNA"/>
</dbReference>
<dbReference type="Proteomes" id="UP000281915">
    <property type="component" value="Unassembled WGS sequence"/>
</dbReference>